<keyword evidence="2" id="KW-1185">Reference proteome</keyword>
<gene>
    <name evidence="1" type="ORF">QAD02_013759</name>
</gene>
<sequence>MPVCSVLGCKKRSKSVGIDGTEHFFRFPKGPITAKEWSKFCGRDVSNLEDHTSIVDIDSLVIHESNQRVSLEDGLQFVNKHGIAADHSYVKSNVQMPNVTSCTSSPNSESTNLPISNPISVSYVLSKDFQYEVAMTKRSPIMVNVVDVDLIRLVPYNADDLGNCNDDAMDAHDTTAIVPSSTELTSPCMNDYC</sequence>
<dbReference type="EMBL" id="CM056742">
    <property type="protein sequence ID" value="KAJ8677972.1"/>
    <property type="molecule type" value="Genomic_DNA"/>
</dbReference>
<accession>A0ACC2P3P1</accession>
<evidence type="ECO:0000313" key="1">
    <source>
        <dbReference type="EMBL" id="KAJ8677972.1"/>
    </source>
</evidence>
<reference evidence="1" key="1">
    <citation type="submission" date="2023-04" db="EMBL/GenBank/DDBJ databases">
        <title>A chromosome-level genome assembly of the parasitoid wasp Eretmocerus hayati.</title>
        <authorList>
            <person name="Zhong Y."/>
            <person name="Liu S."/>
            <person name="Liu Y."/>
        </authorList>
    </citation>
    <scope>NUCLEOTIDE SEQUENCE</scope>
    <source>
        <strain evidence="1">ZJU_SS_LIU_2023</strain>
    </source>
</reference>
<comment type="caution">
    <text evidence="1">The sequence shown here is derived from an EMBL/GenBank/DDBJ whole genome shotgun (WGS) entry which is preliminary data.</text>
</comment>
<proteinExistence type="predicted"/>
<evidence type="ECO:0000313" key="2">
    <source>
        <dbReference type="Proteomes" id="UP001239111"/>
    </source>
</evidence>
<protein>
    <submittedName>
        <fullName evidence="1">Uncharacterized protein</fullName>
    </submittedName>
</protein>
<name>A0ACC2P3P1_9HYME</name>
<dbReference type="Proteomes" id="UP001239111">
    <property type="component" value="Chromosome 2"/>
</dbReference>
<organism evidence="1 2">
    <name type="scientific">Eretmocerus hayati</name>
    <dbReference type="NCBI Taxonomy" id="131215"/>
    <lineage>
        <taxon>Eukaryota</taxon>
        <taxon>Metazoa</taxon>
        <taxon>Ecdysozoa</taxon>
        <taxon>Arthropoda</taxon>
        <taxon>Hexapoda</taxon>
        <taxon>Insecta</taxon>
        <taxon>Pterygota</taxon>
        <taxon>Neoptera</taxon>
        <taxon>Endopterygota</taxon>
        <taxon>Hymenoptera</taxon>
        <taxon>Apocrita</taxon>
        <taxon>Proctotrupomorpha</taxon>
        <taxon>Chalcidoidea</taxon>
        <taxon>Aphelinidae</taxon>
        <taxon>Aphelininae</taxon>
        <taxon>Eretmocerus</taxon>
    </lineage>
</organism>